<dbReference type="InterPro" id="IPR036457">
    <property type="entry name" value="PPM-type-like_dom_sf"/>
</dbReference>
<feature type="transmembrane region" description="Helical" evidence="2">
    <location>
        <begin position="248"/>
        <end position="266"/>
    </location>
</feature>
<dbReference type="OrthoDB" id="343048at2"/>
<feature type="domain" description="PPM-type phosphatase" evidence="3">
    <location>
        <begin position="448"/>
        <end position="670"/>
    </location>
</feature>
<keyword evidence="2" id="KW-1133">Transmembrane helix</keyword>
<dbReference type="Gene3D" id="3.60.40.10">
    <property type="entry name" value="PPM-type phosphatase domain"/>
    <property type="match status" value="1"/>
</dbReference>
<evidence type="ECO:0000313" key="4">
    <source>
        <dbReference type="EMBL" id="TGL59532.1"/>
    </source>
</evidence>
<dbReference type="InterPro" id="IPR011990">
    <property type="entry name" value="TPR-like_helical_dom_sf"/>
</dbReference>
<evidence type="ECO:0000256" key="1">
    <source>
        <dbReference type="ARBA" id="ARBA00022801"/>
    </source>
</evidence>
<name>A0A4R9K1F3_9LEPT</name>
<keyword evidence="2" id="KW-0812">Transmembrane</keyword>
<feature type="transmembrane region" description="Helical" evidence="2">
    <location>
        <begin position="183"/>
        <end position="204"/>
    </location>
</feature>
<dbReference type="Gene3D" id="1.25.40.10">
    <property type="entry name" value="Tetratricopeptide repeat domain"/>
    <property type="match status" value="1"/>
</dbReference>
<reference evidence="4" key="1">
    <citation type="journal article" date="2019" name="PLoS Negl. Trop. Dis.">
        <title>Revisiting the worldwide diversity of Leptospira species in the environment.</title>
        <authorList>
            <person name="Vincent A.T."/>
            <person name="Schiettekatte O."/>
            <person name="Bourhy P."/>
            <person name="Veyrier F.J."/>
            <person name="Picardeau M."/>
        </authorList>
    </citation>
    <scope>NUCLEOTIDE SEQUENCE [LARGE SCALE GENOMIC DNA]</scope>
    <source>
        <strain evidence="4">201702455</strain>
    </source>
</reference>
<dbReference type="RefSeq" id="WP_135650747.1">
    <property type="nucleotide sequence ID" value="NZ_RQGF01000030.1"/>
</dbReference>
<keyword evidence="5" id="KW-1185">Reference proteome</keyword>
<dbReference type="InterPro" id="IPR052016">
    <property type="entry name" value="Bact_Sigma-Reg"/>
</dbReference>
<organism evidence="4 5">
    <name type="scientific">Leptospira sarikeiensis</name>
    <dbReference type="NCBI Taxonomy" id="2484943"/>
    <lineage>
        <taxon>Bacteria</taxon>
        <taxon>Pseudomonadati</taxon>
        <taxon>Spirochaetota</taxon>
        <taxon>Spirochaetia</taxon>
        <taxon>Leptospirales</taxon>
        <taxon>Leptospiraceae</taxon>
        <taxon>Leptospira</taxon>
    </lineage>
</organism>
<dbReference type="AlphaFoldDB" id="A0A4R9K1F3"/>
<protein>
    <recommendedName>
        <fullName evidence="3">PPM-type phosphatase domain-containing protein</fullName>
    </recommendedName>
</protein>
<evidence type="ECO:0000259" key="3">
    <source>
        <dbReference type="SMART" id="SM00331"/>
    </source>
</evidence>
<dbReference type="Pfam" id="PF07695">
    <property type="entry name" value="7TMR-DISM_7TM"/>
    <property type="match status" value="1"/>
</dbReference>
<evidence type="ECO:0000313" key="5">
    <source>
        <dbReference type="Proteomes" id="UP000297762"/>
    </source>
</evidence>
<feature type="transmembrane region" description="Helical" evidence="2">
    <location>
        <begin position="211"/>
        <end position="228"/>
    </location>
</feature>
<keyword evidence="2" id="KW-0472">Membrane</keyword>
<dbReference type="GO" id="GO:0016791">
    <property type="term" value="F:phosphatase activity"/>
    <property type="evidence" value="ECO:0007669"/>
    <property type="project" value="TreeGrafter"/>
</dbReference>
<evidence type="ECO:0000256" key="2">
    <source>
        <dbReference type="SAM" id="Phobius"/>
    </source>
</evidence>
<dbReference type="PANTHER" id="PTHR43156:SF2">
    <property type="entry name" value="STAGE II SPORULATION PROTEIN E"/>
    <property type="match status" value="1"/>
</dbReference>
<dbReference type="InterPro" id="IPR001932">
    <property type="entry name" value="PPM-type_phosphatase-like_dom"/>
</dbReference>
<dbReference type="SUPFAM" id="SSF48452">
    <property type="entry name" value="TPR-like"/>
    <property type="match status" value="1"/>
</dbReference>
<comment type="caution">
    <text evidence="4">The sequence shown here is derived from an EMBL/GenBank/DDBJ whole genome shotgun (WGS) entry which is preliminary data.</text>
</comment>
<dbReference type="Proteomes" id="UP000297762">
    <property type="component" value="Unassembled WGS sequence"/>
</dbReference>
<sequence length="800" mass="92241">MKSKLNICISSVLLSLGTNFIFLSSDYLDRIFDPDREQSENLCTDPISIQDGWEVFGRNGIPFGIFSIPRNFADLGETSLKLSKHISIHDIPNCKIALKLGKISEKANVYWNGDLLIERHGDNIHDPEPYDKTRIYDQIPIQTENTLEIFIFSYFVNELGILEGNPSIGNSDLIYKTHFRSQILYLILISLFSFLGAYLLFLTIQERKLESHFYFGNFLILFFLYSFFKAEWKYELGWDFLLSKKVEYISLALLFPSFTAYFSNFCRGRNSNLEFPLALWSGFVSFLFLYCSDPLELDTLNRYLLQPSWILYIVILLVSLKTRIEHPDGYGFLGAILLFLISILMDVFSARGFILIPKTSGYSLLGFILFCSFRISGRFVEMKNELKLWNDNLQKEVLSRTEELRNSLDRIQTLKLKQDGDYFLMSVLQNSFQNKIGSFGPFRIEVFVKQYKSFEFKGKQLEIGGDTVCMEEIKLQGKKYLAVLNVDAMGKSLQGATGALLSSSMFRSHIESSSTGYYTPETWIVALYEKIQSLFESFDGNLFATGILSLMDPENSTIFFLNAQHPSSILVRNRISGYVENETSYKMGIPFEREIPKVYSISLLEEDVLIFGSDGREDLRTRTPSREIESFSENFLLEAIHTNSPISDLTDRMKGYGDYTDDVSLVRIHRIRENEKRSRDLWRETSKRKNLQKGILLWKQNEKRAAIGVFSKLSMEDPRDLDIAYISAWAFWKIGDLEKAKAYSEKLLYRDPKNHQNLVLLAKIYFKLGISSDIIQSLLEGSGLDVQRMFSPTDNFRKVS</sequence>
<dbReference type="EMBL" id="RQGF01000030">
    <property type="protein sequence ID" value="TGL59532.1"/>
    <property type="molecule type" value="Genomic_DNA"/>
</dbReference>
<keyword evidence="1" id="KW-0378">Hydrolase</keyword>
<feature type="transmembrane region" description="Helical" evidence="2">
    <location>
        <begin position="332"/>
        <end position="356"/>
    </location>
</feature>
<proteinExistence type="predicted"/>
<dbReference type="InterPro" id="IPR011623">
    <property type="entry name" value="7TMR_DISM_rcpt_extracell_dom1"/>
</dbReference>
<gene>
    <name evidence="4" type="ORF">EHQ64_15685</name>
</gene>
<accession>A0A4R9K1F3</accession>
<dbReference type="PANTHER" id="PTHR43156">
    <property type="entry name" value="STAGE II SPORULATION PROTEIN E-RELATED"/>
    <property type="match status" value="1"/>
</dbReference>
<feature type="transmembrane region" description="Helical" evidence="2">
    <location>
        <begin position="303"/>
        <end position="320"/>
    </location>
</feature>
<dbReference type="SMART" id="SM00331">
    <property type="entry name" value="PP2C_SIG"/>
    <property type="match status" value="1"/>
</dbReference>
<dbReference type="Pfam" id="PF07228">
    <property type="entry name" value="SpoIIE"/>
    <property type="match status" value="1"/>
</dbReference>
<feature type="transmembrane region" description="Helical" evidence="2">
    <location>
        <begin position="273"/>
        <end position="291"/>
    </location>
</feature>